<dbReference type="GO" id="GO:0005525">
    <property type="term" value="F:GTP binding"/>
    <property type="evidence" value="ECO:0007669"/>
    <property type="project" value="UniProtKB-KW"/>
</dbReference>
<dbReference type="FunFam" id="3.40.50.10050:FF:000001">
    <property type="entry name" value="Translation initiation factor IF-2"/>
    <property type="match status" value="1"/>
</dbReference>
<dbReference type="InterPro" id="IPR009000">
    <property type="entry name" value="Transl_B-barrel_sf"/>
</dbReference>
<name>A0A9N8W6Z8_9GLOM</name>
<evidence type="ECO:0000256" key="3">
    <source>
        <dbReference type="ARBA" id="ARBA00022540"/>
    </source>
</evidence>
<feature type="domain" description="Tr-type G" evidence="12">
    <location>
        <begin position="6"/>
        <end position="178"/>
    </location>
</feature>
<dbReference type="InterPro" id="IPR015760">
    <property type="entry name" value="TIF_IF2"/>
</dbReference>
<dbReference type="Pfam" id="PF22042">
    <property type="entry name" value="EF-G_D2"/>
    <property type="match status" value="1"/>
</dbReference>
<evidence type="ECO:0000256" key="6">
    <source>
        <dbReference type="ARBA" id="ARBA00022946"/>
    </source>
</evidence>
<dbReference type="CDD" id="cd03692">
    <property type="entry name" value="mtIF2_IVc"/>
    <property type="match status" value="1"/>
</dbReference>
<feature type="coiled-coil region" evidence="11">
    <location>
        <begin position="288"/>
        <end position="315"/>
    </location>
</feature>
<dbReference type="PROSITE" id="PS51722">
    <property type="entry name" value="G_TR_2"/>
    <property type="match status" value="1"/>
</dbReference>
<evidence type="ECO:0000313" key="14">
    <source>
        <dbReference type="Proteomes" id="UP000789572"/>
    </source>
</evidence>
<dbReference type="PANTHER" id="PTHR43381">
    <property type="entry name" value="TRANSLATION INITIATION FACTOR IF-2-RELATED"/>
    <property type="match status" value="1"/>
</dbReference>
<dbReference type="CDD" id="cd01887">
    <property type="entry name" value="IF2_eIF5B"/>
    <property type="match status" value="1"/>
</dbReference>
<dbReference type="Pfam" id="PF11987">
    <property type="entry name" value="IF-2"/>
    <property type="match status" value="1"/>
</dbReference>
<evidence type="ECO:0000256" key="1">
    <source>
        <dbReference type="ARBA" id="ARBA00004173"/>
    </source>
</evidence>
<comment type="subcellular location">
    <subcellularLocation>
        <location evidence="1">Mitochondrion</location>
    </subcellularLocation>
</comment>
<dbReference type="FunFam" id="2.40.30.10:FF:000126">
    <property type="entry name" value="Mitochondrial translation initiation factor"/>
    <property type="match status" value="1"/>
</dbReference>
<comment type="similarity">
    <text evidence="2">Belongs to the TRAFAC class translation factor GTPase superfamily. Classic translation factor GTPase family. IF-2 subfamily.</text>
</comment>
<evidence type="ECO:0000313" key="13">
    <source>
        <dbReference type="EMBL" id="CAG8479464.1"/>
    </source>
</evidence>
<comment type="caution">
    <text evidence="13">The sequence shown here is derived from an EMBL/GenBank/DDBJ whole genome shotgun (WGS) entry which is preliminary data.</text>
</comment>
<dbReference type="Gene3D" id="3.40.50.300">
    <property type="entry name" value="P-loop containing nucleotide triphosphate hydrolases"/>
    <property type="match status" value="1"/>
</dbReference>
<keyword evidence="6" id="KW-0809">Transit peptide</keyword>
<dbReference type="PANTHER" id="PTHR43381:SF20">
    <property type="entry name" value="TRANSLATION INITIATION FACTOR IF-2, MITOCHONDRIAL"/>
    <property type="match status" value="1"/>
</dbReference>
<dbReference type="InterPro" id="IPR000795">
    <property type="entry name" value="T_Tr_GTP-bd_dom"/>
</dbReference>
<dbReference type="SUPFAM" id="SSF50447">
    <property type="entry name" value="Translation proteins"/>
    <property type="match status" value="2"/>
</dbReference>
<keyword evidence="4" id="KW-0547">Nucleotide-binding</keyword>
<keyword evidence="14" id="KW-1185">Reference proteome</keyword>
<evidence type="ECO:0000259" key="12">
    <source>
        <dbReference type="PROSITE" id="PS51722"/>
    </source>
</evidence>
<dbReference type="InterPro" id="IPR005225">
    <property type="entry name" value="Small_GTP-bd"/>
</dbReference>
<keyword evidence="11" id="KW-0175">Coiled coil</keyword>
<evidence type="ECO:0000256" key="9">
    <source>
        <dbReference type="ARBA" id="ARBA00025162"/>
    </source>
</evidence>
<evidence type="ECO:0000256" key="5">
    <source>
        <dbReference type="ARBA" id="ARBA00022917"/>
    </source>
</evidence>
<reference evidence="13" key="1">
    <citation type="submission" date="2021-06" db="EMBL/GenBank/DDBJ databases">
        <authorList>
            <person name="Kallberg Y."/>
            <person name="Tangrot J."/>
            <person name="Rosling A."/>
        </authorList>
    </citation>
    <scope>NUCLEOTIDE SEQUENCE</scope>
    <source>
        <strain evidence="13">IA702</strain>
    </source>
</reference>
<dbReference type="SUPFAM" id="SSF52156">
    <property type="entry name" value="Initiation factor IF2/eIF5b, domain 3"/>
    <property type="match status" value="1"/>
</dbReference>
<comment type="function">
    <text evidence="9">One of the essential components for the initiation of protein synthesis. Protects formylmethionyl-tRNA from spontaneous hydrolysis and promotes its binding to the 30S ribosomal subunits. Also involved in the hydrolysis of GTP during the formation of the 70S ribosomal complex.</text>
</comment>
<dbReference type="GO" id="GO:0005739">
    <property type="term" value="C:mitochondrion"/>
    <property type="evidence" value="ECO:0007669"/>
    <property type="project" value="UniProtKB-SubCell"/>
</dbReference>
<sequence>MSIYPLRPPVVTIMGHVDHGKTTLLDSLRKTSVAAGEAGGITQHIGAFSVTLPSKKTITFLDTPGHAAFTAMRARGAHVTDIVVLVVAADDGVKPQTIEAIQHAKDANVPLIVAINKIDKHDANLDIVREGLLKHEIFLEEDGGETQSIQVSALKGKGLDDLEEAIVALAEMLDIRAEVDIGCEGYVIESQVEKGRGNVATVLVKRGTLKVGSIIVAGRSWCKVRNMVDENGKTMKQVLPGTPVKVIGWKELPNAGDEVLEAENEDLAKKVTENRTLKHIREQQVKDLEVINEKRRQRKEEIHEERSQMRDMKRAVWMYYQGLLPEYPSRPPPVVKPTNEDEKQKEYDIYTSVIVIGDVSGTVEAVVNALDEVGNNEIRVDVIDFGVGDVTESDIQMAAATEGGIIIGFNVKAGKKVQSEASRLKVDILTFNIIYKLLEEVKSRLTSLLPPIIETHVTGEATILQIFQITVKGKQQKPIAGCRVTNGTILKNQRVRVMRGSRMIWEGALESLKQVKKDMTEVKKGMECGMGFDDNFEFQEGDLIQSIVTKEIPRSL</sequence>
<proteinExistence type="inferred from homology"/>
<dbReference type="Pfam" id="PF00009">
    <property type="entry name" value="GTP_EFTU"/>
    <property type="match status" value="1"/>
</dbReference>
<dbReference type="EMBL" id="CAJVPJ010000110">
    <property type="protein sequence ID" value="CAG8479464.1"/>
    <property type="molecule type" value="Genomic_DNA"/>
</dbReference>
<dbReference type="InterPro" id="IPR044145">
    <property type="entry name" value="IF2_II"/>
</dbReference>
<dbReference type="Gene3D" id="2.40.30.10">
    <property type="entry name" value="Translation factors"/>
    <property type="match status" value="2"/>
</dbReference>
<keyword evidence="7" id="KW-0496">Mitochondrion</keyword>
<dbReference type="SUPFAM" id="SSF52540">
    <property type="entry name" value="P-loop containing nucleoside triphosphate hydrolases"/>
    <property type="match status" value="1"/>
</dbReference>
<protein>
    <recommendedName>
        <fullName evidence="10">Translation initiation factor IF-2, mitochondrial</fullName>
    </recommendedName>
</protein>
<evidence type="ECO:0000256" key="2">
    <source>
        <dbReference type="ARBA" id="ARBA00007733"/>
    </source>
</evidence>
<evidence type="ECO:0000256" key="7">
    <source>
        <dbReference type="ARBA" id="ARBA00023128"/>
    </source>
</evidence>
<keyword evidence="8" id="KW-0342">GTP-binding</keyword>
<dbReference type="OrthoDB" id="361630at2759"/>
<evidence type="ECO:0000256" key="8">
    <source>
        <dbReference type="ARBA" id="ARBA00023134"/>
    </source>
</evidence>
<gene>
    <name evidence="13" type="ORF">POCULU_LOCUS1462</name>
</gene>
<dbReference type="InterPro" id="IPR027417">
    <property type="entry name" value="P-loop_NTPase"/>
</dbReference>
<dbReference type="CDD" id="cd03702">
    <property type="entry name" value="IF2_mtIF2_II"/>
    <property type="match status" value="1"/>
</dbReference>
<keyword evidence="3" id="KW-0396">Initiation factor</keyword>
<dbReference type="GO" id="GO:0032543">
    <property type="term" value="P:mitochondrial translation"/>
    <property type="evidence" value="ECO:0007669"/>
    <property type="project" value="UniProtKB-ARBA"/>
</dbReference>
<dbReference type="InterPro" id="IPR053905">
    <property type="entry name" value="EF-G-like_DII"/>
</dbReference>
<evidence type="ECO:0000256" key="4">
    <source>
        <dbReference type="ARBA" id="ARBA00022741"/>
    </source>
</evidence>
<dbReference type="GO" id="GO:0003924">
    <property type="term" value="F:GTPase activity"/>
    <property type="evidence" value="ECO:0007669"/>
    <property type="project" value="InterPro"/>
</dbReference>
<accession>A0A9N8W6Z8</accession>
<dbReference type="AlphaFoldDB" id="A0A9N8W6Z8"/>
<evidence type="ECO:0000256" key="11">
    <source>
        <dbReference type="SAM" id="Coils"/>
    </source>
</evidence>
<dbReference type="NCBIfam" id="TIGR00231">
    <property type="entry name" value="small_GTP"/>
    <property type="match status" value="1"/>
</dbReference>
<dbReference type="InterPro" id="IPR023115">
    <property type="entry name" value="TIF_IF2_dom3"/>
</dbReference>
<dbReference type="Gene3D" id="3.40.50.10050">
    <property type="entry name" value="Translation initiation factor IF- 2, domain 3"/>
    <property type="match status" value="1"/>
</dbReference>
<dbReference type="GO" id="GO:0003743">
    <property type="term" value="F:translation initiation factor activity"/>
    <property type="evidence" value="ECO:0007669"/>
    <property type="project" value="UniProtKB-KW"/>
</dbReference>
<dbReference type="InterPro" id="IPR036925">
    <property type="entry name" value="TIF_IF2_dom3_sf"/>
</dbReference>
<evidence type="ECO:0000256" key="10">
    <source>
        <dbReference type="ARBA" id="ARBA00044200"/>
    </source>
</evidence>
<keyword evidence="5" id="KW-0648">Protein biosynthesis</keyword>
<dbReference type="FunFam" id="3.40.50.300:FF:000019">
    <property type="entry name" value="Translation initiation factor IF-2"/>
    <property type="match status" value="1"/>
</dbReference>
<dbReference type="Proteomes" id="UP000789572">
    <property type="component" value="Unassembled WGS sequence"/>
</dbReference>
<organism evidence="13 14">
    <name type="scientific">Paraglomus occultum</name>
    <dbReference type="NCBI Taxonomy" id="144539"/>
    <lineage>
        <taxon>Eukaryota</taxon>
        <taxon>Fungi</taxon>
        <taxon>Fungi incertae sedis</taxon>
        <taxon>Mucoromycota</taxon>
        <taxon>Glomeromycotina</taxon>
        <taxon>Glomeromycetes</taxon>
        <taxon>Paraglomerales</taxon>
        <taxon>Paraglomeraceae</taxon>
        <taxon>Paraglomus</taxon>
    </lineage>
</organism>
<dbReference type="FunFam" id="2.40.30.10:FF:000008">
    <property type="entry name" value="Translation initiation factor IF-2"/>
    <property type="match status" value="1"/>
</dbReference>